<feature type="domain" description="ABC transmembrane type-2" evidence="9">
    <location>
        <begin position="223"/>
        <end position="446"/>
    </location>
</feature>
<dbReference type="EMBL" id="MPTO01000023">
    <property type="protein sequence ID" value="OME15056.1"/>
    <property type="molecule type" value="Genomic_DNA"/>
</dbReference>
<protein>
    <recommendedName>
        <fullName evidence="8">Transport permease protein</fullName>
    </recommendedName>
</protein>
<dbReference type="Proteomes" id="UP000187323">
    <property type="component" value="Unassembled WGS sequence"/>
</dbReference>
<keyword evidence="3 8" id="KW-0813">Transport</keyword>
<dbReference type="GO" id="GO:0140359">
    <property type="term" value="F:ABC-type transporter activity"/>
    <property type="evidence" value="ECO:0007669"/>
    <property type="project" value="InterPro"/>
</dbReference>
<feature type="transmembrane region" description="Helical" evidence="8">
    <location>
        <begin position="165"/>
        <end position="186"/>
    </location>
</feature>
<keyword evidence="6 8" id="KW-1133">Transmembrane helix</keyword>
<dbReference type="PANTHER" id="PTHR30413:SF10">
    <property type="entry name" value="CAPSULE POLYSACCHARIDE EXPORT INNER-MEMBRANE PROTEIN CTRC"/>
    <property type="match status" value="1"/>
</dbReference>
<name>A0AB36J7H2_9BACL</name>
<accession>A0AB36J7H2</accession>
<evidence type="ECO:0000256" key="7">
    <source>
        <dbReference type="ARBA" id="ARBA00023136"/>
    </source>
</evidence>
<evidence type="ECO:0000256" key="5">
    <source>
        <dbReference type="ARBA" id="ARBA00022692"/>
    </source>
</evidence>
<proteinExistence type="inferred from homology"/>
<evidence type="ECO:0000256" key="8">
    <source>
        <dbReference type="RuleBase" id="RU361157"/>
    </source>
</evidence>
<comment type="caution">
    <text evidence="10">The sequence shown here is derived from an EMBL/GenBank/DDBJ whole genome shotgun (WGS) entry which is preliminary data.</text>
</comment>
<keyword evidence="4 8" id="KW-1003">Cell membrane</keyword>
<dbReference type="RefSeq" id="WP_076137321.1">
    <property type="nucleotide sequence ID" value="NZ_MPTO01000023.1"/>
</dbReference>
<evidence type="ECO:0000256" key="4">
    <source>
        <dbReference type="ARBA" id="ARBA00022475"/>
    </source>
</evidence>
<dbReference type="GO" id="GO:0015920">
    <property type="term" value="P:lipopolysaccharide transport"/>
    <property type="evidence" value="ECO:0007669"/>
    <property type="project" value="TreeGrafter"/>
</dbReference>
<keyword evidence="5 8" id="KW-0812">Transmembrane</keyword>
<evidence type="ECO:0000256" key="2">
    <source>
        <dbReference type="ARBA" id="ARBA00007783"/>
    </source>
</evidence>
<comment type="similarity">
    <text evidence="2 8">Belongs to the ABC-2 integral membrane protein family.</text>
</comment>
<feature type="transmembrane region" description="Helical" evidence="8">
    <location>
        <begin position="423"/>
        <end position="440"/>
    </location>
</feature>
<evidence type="ECO:0000259" key="9">
    <source>
        <dbReference type="PROSITE" id="PS51012"/>
    </source>
</evidence>
<gene>
    <name evidence="10" type="ORF">BSK47_22590</name>
</gene>
<evidence type="ECO:0000256" key="3">
    <source>
        <dbReference type="ARBA" id="ARBA00022448"/>
    </source>
</evidence>
<dbReference type="PANTHER" id="PTHR30413">
    <property type="entry name" value="INNER MEMBRANE TRANSPORT PERMEASE"/>
    <property type="match status" value="1"/>
</dbReference>
<evidence type="ECO:0000313" key="10">
    <source>
        <dbReference type="EMBL" id="OME15056.1"/>
    </source>
</evidence>
<feature type="transmembrane region" description="Helical" evidence="8">
    <location>
        <begin position="367"/>
        <end position="388"/>
    </location>
</feature>
<feature type="transmembrane region" description="Helical" evidence="8">
    <location>
        <begin position="337"/>
        <end position="360"/>
    </location>
</feature>
<evidence type="ECO:0000256" key="1">
    <source>
        <dbReference type="ARBA" id="ARBA00004651"/>
    </source>
</evidence>
<feature type="transmembrane region" description="Helical" evidence="8">
    <location>
        <begin position="304"/>
        <end position="325"/>
    </location>
</feature>
<evidence type="ECO:0000256" key="6">
    <source>
        <dbReference type="ARBA" id="ARBA00022989"/>
    </source>
</evidence>
<dbReference type="AlphaFoldDB" id="A0AB36J7H2"/>
<dbReference type="PROSITE" id="PS51012">
    <property type="entry name" value="ABC_TM2"/>
    <property type="match status" value="1"/>
</dbReference>
<reference evidence="10 11" key="1">
    <citation type="submission" date="2016-10" db="EMBL/GenBank/DDBJ databases">
        <title>Paenibacillus species isolates.</title>
        <authorList>
            <person name="Beno S.M."/>
        </authorList>
    </citation>
    <scope>NUCLEOTIDE SEQUENCE [LARGE SCALE GENOMIC DNA]</scope>
    <source>
        <strain evidence="10 11">FSL H7-0918</strain>
    </source>
</reference>
<dbReference type="GO" id="GO:0005886">
    <property type="term" value="C:plasma membrane"/>
    <property type="evidence" value="ECO:0007669"/>
    <property type="project" value="UniProtKB-SubCell"/>
</dbReference>
<feature type="transmembrane region" description="Helical" evidence="8">
    <location>
        <begin position="221"/>
        <end position="242"/>
    </location>
</feature>
<organism evidence="10 11">
    <name type="scientific">Paenibacillus odorifer</name>
    <dbReference type="NCBI Taxonomy" id="189426"/>
    <lineage>
        <taxon>Bacteria</taxon>
        <taxon>Bacillati</taxon>
        <taxon>Bacillota</taxon>
        <taxon>Bacilli</taxon>
        <taxon>Bacillales</taxon>
        <taxon>Paenibacillaceae</taxon>
        <taxon>Paenibacillus</taxon>
    </lineage>
</organism>
<comment type="subcellular location">
    <subcellularLocation>
        <location evidence="1 8">Cell membrane</location>
        <topology evidence="1 8">Multi-pass membrane protein</topology>
    </subcellularLocation>
</comment>
<feature type="transmembrane region" description="Helical" evidence="8">
    <location>
        <begin position="257"/>
        <end position="283"/>
    </location>
</feature>
<evidence type="ECO:0000313" key="11">
    <source>
        <dbReference type="Proteomes" id="UP000187323"/>
    </source>
</evidence>
<sequence>MKFKKLILAVMGLILVVLFFNMFATYQKNGTKLTLEVQLNSNQSDDYQLFYIMNKDQEWTEEQSLHQNYEQKGDWVNLKYDLPKNVYSLRLDVGNQKAIVKIKEVKLNGNSSVTIPLNEIITQEHEVKITSQKDKQIELQVLDSDPYVILDIKAHRDTAIEGTSLLNISIISLSSVVATLISLYIINSIKEVYRFLREIFKGRRLILSLAKNDFKTKYASSYLGIVWGFIQPLLTIVTYWFVFQVGLRSGSVSDVPFILWFIVAIIPWFFFSEALSSATNVYSEYSYLVKKVVFKIELLPIVKIISALFVHLFFILFIFVMYTGYGYYPDLYSFQMLYYLICTIMLVFSVSLVTSAIVLFFKDLNQIIIIILQIGFWFTPIGWSYTMLPDFWSNVFKLNPMFYIVEGYRDTFIYSVSFIQHPYYTLYFWMFCLTALVVGIKSLKKLKPHFADVI</sequence>
<dbReference type="Pfam" id="PF01061">
    <property type="entry name" value="ABC2_membrane"/>
    <property type="match status" value="1"/>
</dbReference>
<keyword evidence="7 8" id="KW-0472">Membrane</keyword>
<dbReference type="InterPro" id="IPR047817">
    <property type="entry name" value="ABC2_TM_bact-type"/>
</dbReference>
<dbReference type="InterPro" id="IPR013525">
    <property type="entry name" value="ABC2_TM"/>
</dbReference>